<gene>
    <name evidence="1" type="ORF">J9B83_14385</name>
</gene>
<reference evidence="1 2" key="1">
    <citation type="submission" date="2021-04" db="EMBL/GenBank/DDBJ databases">
        <authorList>
            <person name="Sun C."/>
        </authorList>
    </citation>
    <scope>NUCLEOTIDE SEQUENCE [LARGE SCALE GENOMIC DNA]</scope>
    <source>
        <strain evidence="1 2">A79</strain>
    </source>
</reference>
<accession>A0ABS5HEL3</accession>
<name>A0ABS5HEL3_9GAMM</name>
<organism evidence="1 2">
    <name type="scientific">Marinomonas vulgaris</name>
    <dbReference type="NCBI Taxonomy" id="2823372"/>
    <lineage>
        <taxon>Bacteria</taxon>
        <taxon>Pseudomonadati</taxon>
        <taxon>Pseudomonadota</taxon>
        <taxon>Gammaproteobacteria</taxon>
        <taxon>Oceanospirillales</taxon>
        <taxon>Oceanospirillaceae</taxon>
        <taxon>Marinomonas</taxon>
    </lineage>
</organism>
<dbReference type="Proteomes" id="UP000679722">
    <property type="component" value="Unassembled WGS sequence"/>
</dbReference>
<protein>
    <submittedName>
        <fullName evidence="1">Uncharacterized protein</fullName>
    </submittedName>
</protein>
<dbReference type="EMBL" id="JAGSSV010000029">
    <property type="protein sequence ID" value="MBR7890098.1"/>
    <property type="molecule type" value="Genomic_DNA"/>
</dbReference>
<reference evidence="2" key="2">
    <citation type="submission" date="2023-07" db="EMBL/GenBank/DDBJ databases">
        <title>Marinomonas vulgaris A79, complete genome.</title>
        <authorList>
            <person name="Ying J.-J."/>
        </authorList>
    </citation>
    <scope>NUCLEOTIDE SEQUENCE [LARGE SCALE GENOMIC DNA]</scope>
    <source>
        <strain evidence="2">A79</strain>
    </source>
</reference>
<sequence>MEHWAKIGEIMEDNPDLSCEFVRQVSKCLELAFPFLCHCKVDYMDIC</sequence>
<dbReference type="Pfam" id="PF11903">
    <property type="entry name" value="ParD_like"/>
    <property type="match status" value="1"/>
</dbReference>
<comment type="caution">
    <text evidence="1">The sequence shown here is derived from an EMBL/GenBank/DDBJ whole genome shotgun (WGS) entry which is preliminary data.</text>
</comment>
<dbReference type="InterPro" id="IPR021831">
    <property type="entry name" value="ParD-like"/>
</dbReference>
<keyword evidence="2" id="KW-1185">Reference proteome</keyword>
<evidence type="ECO:0000313" key="2">
    <source>
        <dbReference type="Proteomes" id="UP000679722"/>
    </source>
</evidence>
<evidence type="ECO:0000313" key="1">
    <source>
        <dbReference type="EMBL" id="MBR7890098.1"/>
    </source>
</evidence>
<proteinExistence type="predicted"/>